<dbReference type="SUPFAM" id="SSF52091">
    <property type="entry name" value="SpoIIaa-like"/>
    <property type="match status" value="1"/>
</dbReference>
<proteinExistence type="predicted"/>
<evidence type="ECO:0008006" key="3">
    <source>
        <dbReference type="Google" id="ProtNLM"/>
    </source>
</evidence>
<feature type="compositionally biased region" description="Basic and acidic residues" evidence="1">
    <location>
        <begin position="111"/>
        <end position="121"/>
    </location>
</feature>
<feature type="region of interest" description="Disordered" evidence="1">
    <location>
        <begin position="102"/>
        <end position="121"/>
    </location>
</feature>
<evidence type="ECO:0000256" key="1">
    <source>
        <dbReference type="SAM" id="MobiDB-lite"/>
    </source>
</evidence>
<dbReference type="EMBL" id="LO017727">
    <property type="protein sequence ID" value="CRH07554.1"/>
    <property type="molecule type" value="Genomic_DNA"/>
</dbReference>
<sequence length="121" mass="13645">MNSTKYPDSESLILYFDADLRAAGLKGVEHLIEQIQARPALKEVVVRFSHHSAISSTSLGLILYLGDRIPLPIVFQDPSPEIYQQLEWAHLHNLIRCRFTHTEPPQPTRTASKESASHTVT</sequence>
<protein>
    <recommendedName>
        <fullName evidence="3">STAS domain-containing protein</fullName>
    </recommendedName>
</protein>
<dbReference type="InterPro" id="IPR036513">
    <property type="entry name" value="STAS_dom_sf"/>
</dbReference>
<gene>
    <name evidence="2" type="ORF">MAGMO_3417</name>
</gene>
<reference evidence="2" key="1">
    <citation type="submission" date="2015-04" db="EMBL/GenBank/DDBJ databases">
        <authorList>
            <person name="Syromyatnikov M.Y."/>
            <person name="Popov V.N."/>
        </authorList>
    </citation>
    <scope>NUCLEOTIDE SEQUENCE</scope>
    <source>
        <strain evidence="2">MO-1</strain>
    </source>
</reference>
<name>A0A1S7LN44_MAGMO</name>
<dbReference type="Gene3D" id="3.30.750.24">
    <property type="entry name" value="STAS domain"/>
    <property type="match status" value="1"/>
</dbReference>
<dbReference type="AlphaFoldDB" id="A0A1S7LN44"/>
<accession>A0A1S7LN44</accession>
<organism evidence="2">
    <name type="scientific">Magnetococcus massalia (strain MO-1)</name>
    <dbReference type="NCBI Taxonomy" id="451514"/>
    <lineage>
        <taxon>Bacteria</taxon>
        <taxon>Pseudomonadati</taxon>
        <taxon>Pseudomonadota</taxon>
        <taxon>Magnetococcia</taxon>
        <taxon>Magnetococcales</taxon>
        <taxon>Magnetococcaceae</taxon>
        <taxon>Magnetococcus</taxon>
    </lineage>
</organism>
<evidence type="ECO:0000313" key="2">
    <source>
        <dbReference type="EMBL" id="CRH07554.1"/>
    </source>
</evidence>